<sequence>MAQQLGQYLNPQAASIEEYQEFLLEVLQAEIDSNSDPAVVYPILKRRQHLLDDTFAQLLQAYARYVFSQGKAEDVADIAEMIQNLCIDISEFPLGSRANNLEITITGYQTLLEVYIRDAFPYEWARLQNNLGLAYLYRIRGERADNLESAIAAYILSLEVYIRDAFPYEWARSQNNLGNAYISRIRGERADNLESAIAAYILSLEVYIRDSFPYDWAGTQTNLGIAYDNRIFGERADNLELAIAAYNLSLEVYTRDSFPYEWARSQNNLGIAYGNR</sequence>
<dbReference type="Proteomes" id="UP000320293">
    <property type="component" value="Unassembled WGS sequence"/>
</dbReference>
<dbReference type="EMBL" id="SFBF01000100">
    <property type="protein sequence ID" value="TRU50626.1"/>
    <property type="molecule type" value="Genomic_DNA"/>
</dbReference>
<dbReference type="Gene3D" id="1.25.40.10">
    <property type="entry name" value="Tetratricopeptide repeat domain"/>
    <property type="match status" value="1"/>
</dbReference>
<dbReference type="AlphaFoldDB" id="A0A552FVC4"/>
<evidence type="ECO:0000313" key="1">
    <source>
        <dbReference type="EMBL" id="TRU50626.1"/>
    </source>
</evidence>
<evidence type="ECO:0000313" key="2">
    <source>
        <dbReference type="Proteomes" id="UP000320293"/>
    </source>
</evidence>
<dbReference type="InterPro" id="IPR011990">
    <property type="entry name" value="TPR-like_helical_dom_sf"/>
</dbReference>
<dbReference type="SUPFAM" id="SSF48452">
    <property type="entry name" value="TPR-like"/>
    <property type="match status" value="1"/>
</dbReference>
<name>A0A552FVC4_MICAE</name>
<accession>A0A552FVC4</accession>
<protein>
    <submittedName>
        <fullName evidence="1">Tetratricopeptide repeat protein</fullName>
    </submittedName>
</protein>
<feature type="non-terminal residue" evidence="1">
    <location>
        <position position="276"/>
    </location>
</feature>
<gene>
    <name evidence="1" type="ORF">EWV91_05625</name>
</gene>
<reference evidence="1 2" key="1">
    <citation type="submission" date="2019-01" db="EMBL/GenBank/DDBJ databases">
        <title>Coherence of Microcystis species and biogeography revealed through population genomics.</title>
        <authorList>
            <person name="Perez-Carrascal O.M."/>
            <person name="Terrat Y."/>
            <person name="Giani A."/>
            <person name="Fortin N."/>
            <person name="Tromas N."/>
            <person name="Shapiro B.J."/>
        </authorList>
    </citation>
    <scope>NUCLEOTIDE SEQUENCE [LARGE SCALE GENOMIC DNA]</scope>
    <source>
        <strain evidence="1">Ma_QC_Ca_00000000_S207</strain>
    </source>
</reference>
<comment type="caution">
    <text evidence="1">The sequence shown here is derived from an EMBL/GenBank/DDBJ whole genome shotgun (WGS) entry which is preliminary data.</text>
</comment>
<organism evidence="1 2">
    <name type="scientific">Microcystis aeruginosa Ma_QC_Ca_00000000_S207</name>
    <dbReference type="NCBI Taxonomy" id="2486251"/>
    <lineage>
        <taxon>Bacteria</taxon>
        <taxon>Bacillati</taxon>
        <taxon>Cyanobacteriota</taxon>
        <taxon>Cyanophyceae</taxon>
        <taxon>Oscillatoriophycideae</taxon>
        <taxon>Chroococcales</taxon>
        <taxon>Microcystaceae</taxon>
        <taxon>Microcystis</taxon>
    </lineage>
</organism>
<proteinExistence type="predicted"/>